<gene>
    <name evidence="7" type="ORF">QE109_12650</name>
</gene>
<dbReference type="Pfam" id="PF00672">
    <property type="entry name" value="HAMP"/>
    <property type="match status" value="1"/>
</dbReference>
<evidence type="ECO:0000313" key="8">
    <source>
        <dbReference type="Proteomes" id="UP001158045"/>
    </source>
</evidence>
<keyword evidence="4" id="KW-0812">Transmembrane</keyword>
<comment type="caution">
    <text evidence="7">The sequence shown here is derived from an EMBL/GenBank/DDBJ whole genome shotgun (WGS) entry which is preliminary data.</text>
</comment>
<keyword evidence="8" id="KW-1185">Reference proteome</keyword>
<dbReference type="Pfam" id="PF00015">
    <property type="entry name" value="MCPsignal"/>
    <property type="match status" value="1"/>
</dbReference>
<dbReference type="InterPro" id="IPR003660">
    <property type="entry name" value="HAMP_dom"/>
</dbReference>
<dbReference type="Gene3D" id="1.10.287.950">
    <property type="entry name" value="Methyl-accepting chemotaxis protein"/>
    <property type="match status" value="1"/>
</dbReference>
<evidence type="ECO:0000259" key="6">
    <source>
        <dbReference type="PROSITE" id="PS50885"/>
    </source>
</evidence>
<evidence type="ECO:0000256" key="3">
    <source>
        <dbReference type="PROSITE-ProRule" id="PRU00284"/>
    </source>
</evidence>
<dbReference type="RefSeq" id="WP_281094897.1">
    <property type="nucleotide sequence ID" value="NZ_JARYZI010000008.1"/>
</dbReference>
<name>A0ABT6NF35_9FIRM</name>
<sequence>MLKNISVRVKLIAFALIMIIAGAGIGGIGYYYLNKGNEDMTSMYYDRLIPIKQLNNIRVHIRAIESNTIYMVLTAAEDEDQQIYIADNNQKSEEIKTLWSAYKSTKLLPYEEERISLFEQRLGEAADIREKLYKEIQNGDLRNAKNTLITYREKTLEVNTVMKELAEFNESTADAINSQNDKDFSIAIKVVIRTIISAVIISLAISYLIIKSITKPIGILKLELDNLVERGGDLTQSIQIDSKDEIGSLAKSVNQFLSNLRVIISGIIMESGSAEDSVNKLNNRISNLNGGVEEVSATTEELSAAMEETAASTEEMNATALEIERATQSVAEKAEDGAKASQEIHRKASKLTETFKKSIEEANDIFNNVRGNLENALVKAQAVNEINVLSDSVLQITAQTNLLSLNAAIEAARAGEAGKGFAVVADEIRKLAEESKSTVTKIQNVTSIVTESVGNLSSNASELLNFVSTKVMNDYQAMLMGANDYQNDAIYLDGLVGDFSATSEELLSAIISVIKVIEEITSATNEGANGTTNIAVKTSEIVLDSNAVLKEAENVKQNLDNVVESVSKFKV</sequence>
<feature type="domain" description="HAMP" evidence="6">
    <location>
        <begin position="211"/>
        <end position="265"/>
    </location>
</feature>
<feature type="transmembrane region" description="Helical" evidence="4">
    <location>
        <begin position="190"/>
        <end position="210"/>
    </location>
</feature>
<dbReference type="InterPro" id="IPR004089">
    <property type="entry name" value="MCPsignal_dom"/>
</dbReference>
<dbReference type="EMBL" id="JARYZI010000008">
    <property type="protein sequence ID" value="MDH8679002.1"/>
    <property type="molecule type" value="Genomic_DNA"/>
</dbReference>
<proteinExistence type="inferred from homology"/>
<evidence type="ECO:0000256" key="4">
    <source>
        <dbReference type="SAM" id="Phobius"/>
    </source>
</evidence>
<reference evidence="7 8" key="1">
    <citation type="submission" date="2023-04" db="EMBL/GenBank/DDBJ databases">
        <title>Fusibacter bizertensis strain WBS, isolated from littoral bottom sediments of the Arctic seas - biochemical and genomic analysis.</title>
        <authorList>
            <person name="Brioukhanov A.L."/>
        </authorList>
    </citation>
    <scope>NUCLEOTIDE SEQUENCE [LARGE SCALE GENOMIC DNA]</scope>
    <source>
        <strain evidence="7 8">WBS</strain>
    </source>
</reference>
<dbReference type="PANTHER" id="PTHR32089">
    <property type="entry name" value="METHYL-ACCEPTING CHEMOTAXIS PROTEIN MCPB"/>
    <property type="match status" value="1"/>
</dbReference>
<dbReference type="Gene3D" id="6.10.340.10">
    <property type="match status" value="1"/>
</dbReference>
<keyword evidence="4" id="KW-0472">Membrane</keyword>
<dbReference type="Pfam" id="PF12729">
    <property type="entry name" value="4HB_MCP_1"/>
    <property type="match status" value="1"/>
</dbReference>
<evidence type="ECO:0000256" key="2">
    <source>
        <dbReference type="ARBA" id="ARBA00029447"/>
    </source>
</evidence>
<feature type="transmembrane region" description="Helical" evidence="4">
    <location>
        <begin position="12"/>
        <end position="33"/>
    </location>
</feature>
<protein>
    <submittedName>
        <fullName evidence="7">Methyl-accepting chemotaxis protein</fullName>
    </submittedName>
</protein>
<dbReference type="PANTHER" id="PTHR32089:SF112">
    <property type="entry name" value="LYSOZYME-LIKE PROTEIN-RELATED"/>
    <property type="match status" value="1"/>
</dbReference>
<evidence type="ECO:0000256" key="1">
    <source>
        <dbReference type="ARBA" id="ARBA00023224"/>
    </source>
</evidence>
<dbReference type="InterPro" id="IPR024478">
    <property type="entry name" value="HlyB_4HB_MCP"/>
</dbReference>
<keyword evidence="4" id="KW-1133">Transmembrane helix</keyword>
<evidence type="ECO:0000259" key="5">
    <source>
        <dbReference type="PROSITE" id="PS50111"/>
    </source>
</evidence>
<dbReference type="SUPFAM" id="SSF58104">
    <property type="entry name" value="Methyl-accepting chemotaxis protein (MCP) signaling domain"/>
    <property type="match status" value="1"/>
</dbReference>
<dbReference type="CDD" id="cd06225">
    <property type="entry name" value="HAMP"/>
    <property type="match status" value="1"/>
</dbReference>
<evidence type="ECO:0000313" key="7">
    <source>
        <dbReference type="EMBL" id="MDH8679002.1"/>
    </source>
</evidence>
<dbReference type="PROSITE" id="PS50111">
    <property type="entry name" value="CHEMOTAXIS_TRANSDUC_2"/>
    <property type="match status" value="1"/>
</dbReference>
<dbReference type="SMART" id="SM00283">
    <property type="entry name" value="MA"/>
    <property type="match status" value="1"/>
</dbReference>
<comment type="similarity">
    <text evidence="2">Belongs to the methyl-accepting chemotaxis (MCP) protein family.</text>
</comment>
<accession>A0ABT6NF35</accession>
<keyword evidence="1 3" id="KW-0807">Transducer</keyword>
<dbReference type="PROSITE" id="PS50885">
    <property type="entry name" value="HAMP"/>
    <property type="match status" value="1"/>
</dbReference>
<dbReference type="PRINTS" id="PR00260">
    <property type="entry name" value="CHEMTRNSDUCR"/>
</dbReference>
<dbReference type="SMART" id="SM00304">
    <property type="entry name" value="HAMP"/>
    <property type="match status" value="1"/>
</dbReference>
<dbReference type="Proteomes" id="UP001158045">
    <property type="component" value="Unassembled WGS sequence"/>
</dbReference>
<feature type="domain" description="Methyl-accepting transducer" evidence="5">
    <location>
        <begin position="277"/>
        <end position="556"/>
    </location>
</feature>
<organism evidence="7 8">
    <name type="scientific">Fusibacter bizertensis</name>
    <dbReference type="NCBI Taxonomy" id="1488331"/>
    <lineage>
        <taxon>Bacteria</taxon>
        <taxon>Bacillati</taxon>
        <taxon>Bacillota</taxon>
        <taxon>Clostridia</taxon>
        <taxon>Eubacteriales</taxon>
        <taxon>Eubacteriales Family XII. Incertae Sedis</taxon>
        <taxon>Fusibacter</taxon>
    </lineage>
</organism>
<dbReference type="InterPro" id="IPR004090">
    <property type="entry name" value="Chemotax_Me-accpt_rcpt"/>
</dbReference>